<proteinExistence type="inferred from homology"/>
<dbReference type="InterPro" id="IPR008300">
    <property type="entry name" value="PTAC"/>
</dbReference>
<dbReference type="Pfam" id="PF06130">
    <property type="entry name" value="PTAC"/>
    <property type="match status" value="1"/>
</dbReference>
<accession>A0A0L6W1L3</accession>
<evidence type="ECO:0000256" key="5">
    <source>
        <dbReference type="ARBA" id="ARBA00022679"/>
    </source>
</evidence>
<dbReference type="AlphaFoldDB" id="A0A0L6W1L3"/>
<dbReference type="GO" id="GO:0051144">
    <property type="term" value="P:1,2-propanediol catabolic process"/>
    <property type="evidence" value="ECO:0007669"/>
    <property type="project" value="UniProtKB-UniPathway"/>
</dbReference>
<gene>
    <name evidence="11" type="ORF">Tfer_2448</name>
</gene>
<evidence type="ECO:0000256" key="2">
    <source>
        <dbReference type="ARBA" id="ARBA00007342"/>
    </source>
</evidence>
<dbReference type="GO" id="GO:0016747">
    <property type="term" value="F:acyltransferase activity, transferring groups other than amino-acyl groups"/>
    <property type="evidence" value="ECO:0007669"/>
    <property type="project" value="InterPro"/>
</dbReference>
<comment type="cofactor">
    <cofactor evidence="1">
        <name>Zn(2+)</name>
        <dbReference type="ChEBI" id="CHEBI:29105"/>
    </cofactor>
</comment>
<sequence length="233" mass="25368">MITDENQLVQQVLEELTKKLQGFNYNPAGPEEGSHEEGLVPIGISNRHVHLASQDVDLLFGPGYELSVLKELQPGQYAARETVTLAGPKGIIEKVRVLGPVRKKTQVEISRADGFKLGVNPPVRDSGDLEGTPGLIIIGPRGAVTLENGVIIARRHIHMSPGDAERFGVQDGSRVDVEVPGLRGVIFKNVLVRVHKDFELEMHIDVEEGNAAGLNNQDRVRIIGPSRGTDDDD</sequence>
<evidence type="ECO:0000256" key="3">
    <source>
        <dbReference type="ARBA" id="ARBA00012206"/>
    </source>
</evidence>
<keyword evidence="5 10" id="KW-0808">Transferase</keyword>
<dbReference type="EMBL" id="LGTE01000019">
    <property type="protein sequence ID" value="KNZ68959.1"/>
    <property type="molecule type" value="Genomic_DNA"/>
</dbReference>
<dbReference type="PANTHER" id="PTHR39453">
    <property type="entry name" value="PHOSPHATE PROPANOYLTRANSFERASE"/>
    <property type="match status" value="1"/>
</dbReference>
<evidence type="ECO:0000256" key="7">
    <source>
        <dbReference type="ARBA" id="ARBA00022833"/>
    </source>
</evidence>
<dbReference type="GO" id="GO:0046872">
    <property type="term" value="F:metal ion binding"/>
    <property type="evidence" value="ECO:0007669"/>
    <property type="project" value="UniProtKB-KW"/>
</dbReference>
<evidence type="ECO:0000256" key="6">
    <source>
        <dbReference type="ARBA" id="ARBA00022723"/>
    </source>
</evidence>
<keyword evidence="12" id="KW-1185">Reference proteome</keyword>
<evidence type="ECO:0000256" key="10">
    <source>
        <dbReference type="PIRNR" id="PIRNR010130"/>
    </source>
</evidence>
<dbReference type="Proteomes" id="UP000037175">
    <property type="component" value="Unassembled WGS sequence"/>
</dbReference>
<dbReference type="UniPathway" id="UPA00621"/>
<comment type="pathway">
    <text evidence="10">Polyol metabolism; 1,2-propanediol degradation.</text>
</comment>
<dbReference type="PATRIC" id="fig|281456.6.peg.2595"/>
<keyword evidence="7" id="KW-0862">Zinc</keyword>
<evidence type="ECO:0000313" key="12">
    <source>
        <dbReference type="Proteomes" id="UP000037175"/>
    </source>
</evidence>
<keyword evidence="8 10" id="KW-0012">Acyltransferase</keyword>
<reference evidence="12" key="1">
    <citation type="submission" date="2015-07" db="EMBL/GenBank/DDBJ databases">
        <title>Complete Genome of Thermincola ferriacetica strain Z-0001T.</title>
        <authorList>
            <person name="Lusk B."/>
            <person name="Badalamenti J.P."/>
            <person name="Parameswaran P."/>
            <person name="Bond D.R."/>
            <person name="Torres C.I."/>
        </authorList>
    </citation>
    <scope>NUCLEOTIDE SEQUENCE [LARGE SCALE GENOMIC DNA]</scope>
    <source>
        <strain evidence="12">Z-0001</strain>
    </source>
</reference>
<evidence type="ECO:0000256" key="1">
    <source>
        <dbReference type="ARBA" id="ARBA00001947"/>
    </source>
</evidence>
<dbReference type="EC" id="2.3.1.222" evidence="3 10"/>
<evidence type="ECO:0000256" key="4">
    <source>
        <dbReference type="ARBA" id="ARBA00020837"/>
    </source>
</evidence>
<name>A0A0L6W1L3_9FIRM</name>
<dbReference type="NCBIfam" id="NF011652">
    <property type="entry name" value="PRK15070.1"/>
    <property type="match status" value="1"/>
</dbReference>
<dbReference type="PANTHER" id="PTHR39453:SF1">
    <property type="entry name" value="PHOSPHATE PROPANOYLTRANSFERASE"/>
    <property type="match status" value="1"/>
</dbReference>
<evidence type="ECO:0000256" key="8">
    <source>
        <dbReference type="ARBA" id="ARBA00023315"/>
    </source>
</evidence>
<organism evidence="11 12">
    <name type="scientific">Thermincola ferriacetica</name>
    <dbReference type="NCBI Taxonomy" id="281456"/>
    <lineage>
        <taxon>Bacteria</taxon>
        <taxon>Bacillati</taxon>
        <taxon>Bacillota</taxon>
        <taxon>Clostridia</taxon>
        <taxon>Eubacteriales</taxon>
        <taxon>Thermincolaceae</taxon>
        <taxon>Thermincola</taxon>
    </lineage>
</organism>
<protein>
    <recommendedName>
        <fullName evidence="4 10">Phosphate propanoyltransferase</fullName>
        <ecNumber evidence="3 10">2.3.1.222</ecNumber>
    </recommendedName>
</protein>
<comment type="caution">
    <text evidence="11">The sequence shown here is derived from an EMBL/GenBank/DDBJ whole genome shotgun (WGS) entry which is preliminary data.</text>
</comment>
<evidence type="ECO:0000256" key="9">
    <source>
        <dbReference type="ARBA" id="ARBA00047589"/>
    </source>
</evidence>
<dbReference type="RefSeq" id="WP_152909047.1">
    <property type="nucleotide sequence ID" value="NZ_LGTE01000019.1"/>
</dbReference>
<keyword evidence="6" id="KW-0479">Metal-binding</keyword>
<dbReference type="PIRSF" id="PIRSF010130">
    <property type="entry name" value="PduL"/>
    <property type="match status" value="1"/>
</dbReference>
<comment type="similarity">
    <text evidence="2 10">Belongs to the PduL family.</text>
</comment>
<evidence type="ECO:0000313" key="11">
    <source>
        <dbReference type="EMBL" id="KNZ68959.1"/>
    </source>
</evidence>
<comment type="function">
    <text evidence="10">Involved in 1,2-propanediol (1,2-PD) degradation by catalyzing the conversion of propanoyl-CoA to propanoyl-phosphate.</text>
</comment>
<comment type="catalytic activity">
    <reaction evidence="9 10">
        <text>propanoyl-CoA + phosphate = propanoyl phosphate + CoA</text>
        <dbReference type="Rhea" id="RHEA:28046"/>
        <dbReference type="ChEBI" id="CHEBI:43474"/>
        <dbReference type="ChEBI" id="CHEBI:57287"/>
        <dbReference type="ChEBI" id="CHEBI:57392"/>
        <dbReference type="ChEBI" id="CHEBI:58933"/>
        <dbReference type="EC" id="2.3.1.222"/>
    </reaction>
</comment>